<name>A0A0C9T0J5_PAXIN</name>
<accession>A0A0C9T0J5</accession>
<protein>
    <submittedName>
        <fullName evidence="1">Uncharacterized protein</fullName>
    </submittedName>
</protein>
<evidence type="ECO:0000313" key="2">
    <source>
        <dbReference type="Proteomes" id="UP000053647"/>
    </source>
</evidence>
<dbReference type="EMBL" id="KN821341">
    <property type="protein sequence ID" value="KIJ04993.1"/>
    <property type="molecule type" value="Genomic_DNA"/>
</dbReference>
<reference evidence="2" key="2">
    <citation type="submission" date="2015-01" db="EMBL/GenBank/DDBJ databases">
        <title>Evolutionary Origins and Diversification of the Mycorrhizal Mutualists.</title>
        <authorList>
            <consortium name="DOE Joint Genome Institute"/>
            <consortium name="Mycorrhizal Genomics Consortium"/>
            <person name="Kohler A."/>
            <person name="Kuo A."/>
            <person name="Nagy L.G."/>
            <person name="Floudas D."/>
            <person name="Copeland A."/>
            <person name="Barry K.W."/>
            <person name="Cichocki N."/>
            <person name="Veneault-Fourrey C."/>
            <person name="LaButti K."/>
            <person name="Lindquist E.A."/>
            <person name="Lipzen A."/>
            <person name="Lundell T."/>
            <person name="Morin E."/>
            <person name="Murat C."/>
            <person name="Riley R."/>
            <person name="Ohm R."/>
            <person name="Sun H."/>
            <person name="Tunlid A."/>
            <person name="Henrissat B."/>
            <person name="Grigoriev I.V."/>
            <person name="Hibbett D.S."/>
            <person name="Martin F."/>
        </authorList>
    </citation>
    <scope>NUCLEOTIDE SEQUENCE [LARGE SCALE GENOMIC DNA]</scope>
    <source>
        <strain evidence="2">ATCC 200175</strain>
    </source>
</reference>
<reference evidence="1 2" key="1">
    <citation type="submission" date="2014-06" db="EMBL/GenBank/DDBJ databases">
        <authorList>
            <consortium name="DOE Joint Genome Institute"/>
            <person name="Kuo A."/>
            <person name="Kohler A."/>
            <person name="Nagy L.G."/>
            <person name="Floudas D."/>
            <person name="Copeland A."/>
            <person name="Barry K.W."/>
            <person name="Cichocki N."/>
            <person name="Veneault-Fourrey C."/>
            <person name="LaButti K."/>
            <person name="Lindquist E.A."/>
            <person name="Lipzen A."/>
            <person name="Lundell T."/>
            <person name="Morin E."/>
            <person name="Murat C."/>
            <person name="Sun H."/>
            <person name="Tunlid A."/>
            <person name="Henrissat B."/>
            <person name="Grigoriev I.V."/>
            <person name="Hibbett D.S."/>
            <person name="Martin F."/>
            <person name="Nordberg H.P."/>
            <person name="Cantor M.N."/>
            <person name="Hua S.X."/>
        </authorList>
    </citation>
    <scope>NUCLEOTIDE SEQUENCE [LARGE SCALE GENOMIC DNA]</scope>
    <source>
        <strain evidence="1 2">ATCC 200175</strain>
    </source>
</reference>
<sequence length="169" mass="18648">MLAISNDTVRVSCYLSTTHRQLTLLFHSQHMDDGGKNVAETVESEGVDTALQRRPSESSMLRNFLEVAPWGSALADETCANFFKNDSSDVLGPGKKRCHATWQGSHRGTDFLITSPFVPVLRWCPVTPGCSPYEFRVRMTGLVGGGQGADIRQASAGYWRKRIPSTSIR</sequence>
<evidence type="ECO:0000313" key="1">
    <source>
        <dbReference type="EMBL" id="KIJ04993.1"/>
    </source>
</evidence>
<organism evidence="1 2">
    <name type="scientific">Paxillus involutus ATCC 200175</name>
    <dbReference type="NCBI Taxonomy" id="664439"/>
    <lineage>
        <taxon>Eukaryota</taxon>
        <taxon>Fungi</taxon>
        <taxon>Dikarya</taxon>
        <taxon>Basidiomycota</taxon>
        <taxon>Agaricomycotina</taxon>
        <taxon>Agaricomycetes</taxon>
        <taxon>Agaricomycetidae</taxon>
        <taxon>Boletales</taxon>
        <taxon>Paxilineae</taxon>
        <taxon>Paxillaceae</taxon>
        <taxon>Paxillus</taxon>
    </lineage>
</organism>
<keyword evidence="2" id="KW-1185">Reference proteome</keyword>
<dbReference type="AlphaFoldDB" id="A0A0C9T0J5"/>
<gene>
    <name evidence="1" type="ORF">PAXINDRAFT_21727</name>
</gene>
<dbReference type="Proteomes" id="UP000053647">
    <property type="component" value="Unassembled WGS sequence"/>
</dbReference>
<dbReference type="HOGENOM" id="CLU_1579022_0_0_1"/>
<proteinExistence type="predicted"/>